<dbReference type="Gene3D" id="3.40.720.10">
    <property type="entry name" value="Alkaline Phosphatase, subunit A"/>
    <property type="match status" value="2"/>
</dbReference>
<feature type="chain" id="PRO_5032708204" description="Phosphoesterase" evidence="2">
    <location>
        <begin position="17"/>
        <end position="891"/>
    </location>
</feature>
<dbReference type="AlphaFoldDB" id="A0A7S7SJG1"/>
<dbReference type="PANTHER" id="PTHR47197:SF3">
    <property type="entry name" value="DIHYDRO-HEME D1 DEHYDROGENASE"/>
    <property type="match status" value="1"/>
</dbReference>
<dbReference type="Proteomes" id="UP000593892">
    <property type="component" value="Chromosome"/>
</dbReference>
<organism evidence="3 4">
    <name type="scientific">Paludibaculum fermentans</name>
    <dbReference type="NCBI Taxonomy" id="1473598"/>
    <lineage>
        <taxon>Bacteria</taxon>
        <taxon>Pseudomonadati</taxon>
        <taxon>Acidobacteriota</taxon>
        <taxon>Terriglobia</taxon>
        <taxon>Bryobacterales</taxon>
        <taxon>Bryobacteraceae</taxon>
        <taxon>Paludibaculum</taxon>
    </lineage>
</organism>
<dbReference type="SUPFAM" id="SSF50969">
    <property type="entry name" value="YVTN repeat-like/Quinoprotein amine dehydrogenase"/>
    <property type="match status" value="1"/>
</dbReference>
<dbReference type="InterPro" id="IPR015943">
    <property type="entry name" value="WD40/YVTN_repeat-like_dom_sf"/>
</dbReference>
<accession>A0A7S7SJG1</accession>
<evidence type="ECO:0000256" key="2">
    <source>
        <dbReference type="SAM" id="SignalP"/>
    </source>
</evidence>
<evidence type="ECO:0008006" key="5">
    <source>
        <dbReference type="Google" id="ProtNLM"/>
    </source>
</evidence>
<name>A0A7S7SJG1_PALFE</name>
<evidence type="ECO:0000313" key="4">
    <source>
        <dbReference type="Proteomes" id="UP000593892"/>
    </source>
</evidence>
<dbReference type="InterPro" id="IPR017850">
    <property type="entry name" value="Alkaline_phosphatase_core_sf"/>
</dbReference>
<feature type="region of interest" description="Disordered" evidence="1">
    <location>
        <begin position="851"/>
        <end position="891"/>
    </location>
</feature>
<dbReference type="EMBL" id="CP063849">
    <property type="protein sequence ID" value="QOY85960.1"/>
    <property type="molecule type" value="Genomic_DNA"/>
</dbReference>
<dbReference type="PANTHER" id="PTHR47197">
    <property type="entry name" value="PROTEIN NIRF"/>
    <property type="match status" value="1"/>
</dbReference>
<evidence type="ECO:0000256" key="1">
    <source>
        <dbReference type="SAM" id="MobiDB-lite"/>
    </source>
</evidence>
<dbReference type="KEGG" id="pfer:IRI77_24505"/>
<dbReference type="InterPro" id="IPR051200">
    <property type="entry name" value="Host-pathogen_enzymatic-act"/>
</dbReference>
<keyword evidence="2" id="KW-0732">Signal</keyword>
<protein>
    <recommendedName>
        <fullName evidence="5">Phosphoesterase</fullName>
    </recommendedName>
</protein>
<sequence length="891" mass="97667">MRFLILIAAANMALWAAEYRTPAGIRPAARRPGAESVLPGGRMIAPLGRQFMTGPGAYGIAISPDGKIAVSANGGRGNFSLSFLDMTSEPWQVRQVNAQRKEDKGDDDDKDWRSVFMGLAFVEDRRLFVSEGGSGQVRLVSAPGGRTLEVLQLNQGSWKDSYSGDLAYDSDKRLLYVVDQANFRVAIFDTRSRKLVSSVRVGRLPFKIALSADKRRVFVTNLGMFEYKAVPGADPKDAPRTGLPFPAFGFPSPEAENGAKRATAAGEVDVPGLGDPNAPESNSLCVVDVADAAAPKVERFVRTGEPFGPGSLGGSSPSGIAMTGTTIYVSNGNQDSITVIDSQSWRVTGQILLRIPGLEAFRGVLPVGLTLDVPNGRLLVAEAGINAIGVVDLGTGKVTAHMPSAWFPTAVQVDRGQMYVASAKGLGTGPNATKTGPLERSFQGEMRTGAISVYPSPLNRVLPIYTERVMNLNGFLASREQPRPMPMEIRHVVIIVKENRTFDEVFGDIEDDSTGSLRSAPELARFGRRGWVIPEPGALKSRLDKKFYNITPNHHALASKYAFSDNFYADSEVSVDGHHWLVGSYPNTWVESTLAGATKEFRFPTNAPGRLSNPGSNSSVHPEDQLEAGALWHHLERNGITFRNFGEGFELAGNVEDPDEKPTGARFLTNMPMPDPLYRNTSRNYPGYNTNIPDQFRAEQFIREIDELYVKTGKDLPRLIFIHLPNDHMAKPRPEDGYPFSPSYVADNDYALGRIMEYLSGTKWWRSMSVFITEDDAQGGVDHVDSHRTVFLVAGPFARRNYASRTNASFPALLKMTFRLLGIPPLNLYDATAADLSDCFTSVPDFSAFDPIRPEPDIFVPENAKDPADPKPAPKMDDPEVLREQHRRQKP</sequence>
<dbReference type="InterPro" id="IPR011044">
    <property type="entry name" value="Quino_amine_DH_bsu"/>
</dbReference>
<reference evidence="3 4" key="1">
    <citation type="submission" date="2020-10" db="EMBL/GenBank/DDBJ databases">
        <title>Complete genome sequence of Paludibaculum fermentans P105T, a facultatively anaerobic acidobacterium capable of dissimilatory Fe(III) reduction.</title>
        <authorList>
            <person name="Dedysh S.N."/>
            <person name="Beletsky A.V."/>
            <person name="Kulichevskaya I.S."/>
            <person name="Mardanov A.V."/>
            <person name="Ravin N.V."/>
        </authorList>
    </citation>
    <scope>NUCLEOTIDE SEQUENCE [LARGE SCALE GENOMIC DNA]</scope>
    <source>
        <strain evidence="3 4">P105</strain>
    </source>
</reference>
<dbReference type="SUPFAM" id="SSF53649">
    <property type="entry name" value="Alkaline phosphatase-like"/>
    <property type="match status" value="1"/>
</dbReference>
<dbReference type="RefSeq" id="WP_194447629.1">
    <property type="nucleotide sequence ID" value="NZ_CP063849.1"/>
</dbReference>
<proteinExistence type="predicted"/>
<feature type="region of interest" description="Disordered" evidence="1">
    <location>
        <begin position="653"/>
        <end position="673"/>
    </location>
</feature>
<feature type="signal peptide" evidence="2">
    <location>
        <begin position="1"/>
        <end position="16"/>
    </location>
</feature>
<feature type="compositionally biased region" description="Basic and acidic residues" evidence="1">
    <location>
        <begin position="863"/>
        <end position="884"/>
    </location>
</feature>
<evidence type="ECO:0000313" key="3">
    <source>
        <dbReference type="EMBL" id="QOY85960.1"/>
    </source>
</evidence>
<gene>
    <name evidence="3" type="ORF">IRI77_24505</name>
</gene>
<keyword evidence="4" id="KW-1185">Reference proteome</keyword>
<dbReference type="Gene3D" id="2.130.10.10">
    <property type="entry name" value="YVTN repeat-like/Quinoprotein amine dehydrogenase"/>
    <property type="match status" value="2"/>
</dbReference>